<dbReference type="Pfam" id="PF00248">
    <property type="entry name" value="Aldo_ket_red"/>
    <property type="match status" value="1"/>
</dbReference>
<dbReference type="Proteomes" id="UP001595891">
    <property type="component" value="Unassembled WGS sequence"/>
</dbReference>
<dbReference type="InterPro" id="IPR023210">
    <property type="entry name" value="NADP_OxRdtase_dom"/>
</dbReference>
<protein>
    <submittedName>
        <fullName evidence="3">Aldo/keto reductase</fullName>
        <ecNumber evidence="3">1.1.1.-</ecNumber>
    </submittedName>
</protein>
<evidence type="ECO:0000313" key="4">
    <source>
        <dbReference type="Proteomes" id="UP001595891"/>
    </source>
</evidence>
<keyword evidence="4" id="KW-1185">Reference proteome</keyword>
<accession>A0ABV9EBF0</accession>
<dbReference type="SUPFAM" id="SSF51430">
    <property type="entry name" value="NAD(P)-linked oxidoreductase"/>
    <property type="match status" value="1"/>
</dbReference>
<dbReference type="GO" id="GO:0016491">
    <property type="term" value="F:oxidoreductase activity"/>
    <property type="evidence" value="ECO:0007669"/>
    <property type="project" value="UniProtKB-KW"/>
</dbReference>
<dbReference type="InterPro" id="IPR036812">
    <property type="entry name" value="NAD(P)_OxRdtase_dom_sf"/>
</dbReference>
<dbReference type="PANTHER" id="PTHR43625">
    <property type="entry name" value="AFLATOXIN B1 ALDEHYDE REDUCTASE"/>
    <property type="match status" value="1"/>
</dbReference>
<dbReference type="EMBL" id="JBHSFN010000003">
    <property type="protein sequence ID" value="MFC4585796.1"/>
    <property type="molecule type" value="Genomic_DNA"/>
</dbReference>
<proteinExistence type="predicted"/>
<reference evidence="4" key="1">
    <citation type="journal article" date="2019" name="Int. J. Syst. Evol. Microbiol.">
        <title>The Global Catalogue of Microorganisms (GCM) 10K type strain sequencing project: providing services to taxonomists for standard genome sequencing and annotation.</title>
        <authorList>
            <consortium name="The Broad Institute Genomics Platform"/>
            <consortium name="The Broad Institute Genome Sequencing Center for Infectious Disease"/>
            <person name="Wu L."/>
            <person name="Ma J."/>
        </authorList>
    </citation>
    <scope>NUCLEOTIDE SEQUENCE [LARGE SCALE GENOMIC DNA]</scope>
    <source>
        <strain evidence="4">CCUG 49560</strain>
    </source>
</reference>
<dbReference type="PANTHER" id="PTHR43625:SF40">
    <property type="entry name" value="ALDO-KETO REDUCTASE YAKC [NADP(+)]"/>
    <property type="match status" value="1"/>
</dbReference>
<sequence>MNVLNTRTLGREGLTVSATGLGCMGMSQGYGAADDTESIATLHRAVDLGVTLLDTAMSYGRGHNEKLLGRALAGRRDKVVLATKFGIIRGDDGVRVDGRPENVRTYCEASLARLGVDHIDLYYQHRVDPHVPIEETVGAMADLVAEGKVRHLGLCEASPGELERAAATHPISAAQYEWSLWWRDIEDDVLPTARRLGIGLVPYSPLGRGFLTGAVTTGTLGAGDFRHGDPRFQDENLERNQALVAEVRRLAADREVTPAQLALAWLLAQGDDIVPIPGTRHAARLAENAGSAEIVLSPTDLDRLEAAVPRAAWSGDRQSFAAPRTVRTPG</sequence>
<dbReference type="EC" id="1.1.1.-" evidence="3"/>
<organism evidence="3 4">
    <name type="scientific">Sphaerisporangium corydalis</name>
    <dbReference type="NCBI Taxonomy" id="1441875"/>
    <lineage>
        <taxon>Bacteria</taxon>
        <taxon>Bacillati</taxon>
        <taxon>Actinomycetota</taxon>
        <taxon>Actinomycetes</taxon>
        <taxon>Streptosporangiales</taxon>
        <taxon>Streptosporangiaceae</taxon>
        <taxon>Sphaerisporangium</taxon>
    </lineage>
</organism>
<feature type="domain" description="NADP-dependent oxidoreductase" evidence="2">
    <location>
        <begin position="20"/>
        <end position="307"/>
    </location>
</feature>
<evidence type="ECO:0000259" key="2">
    <source>
        <dbReference type="Pfam" id="PF00248"/>
    </source>
</evidence>
<dbReference type="CDD" id="cd19076">
    <property type="entry name" value="AKR_AKR13A_13D"/>
    <property type="match status" value="1"/>
</dbReference>
<keyword evidence="1 3" id="KW-0560">Oxidoreductase</keyword>
<dbReference type="PROSITE" id="PS51257">
    <property type="entry name" value="PROKAR_LIPOPROTEIN"/>
    <property type="match status" value="1"/>
</dbReference>
<dbReference type="InterPro" id="IPR050791">
    <property type="entry name" value="Aldo-Keto_reductase"/>
</dbReference>
<evidence type="ECO:0000256" key="1">
    <source>
        <dbReference type="ARBA" id="ARBA00023002"/>
    </source>
</evidence>
<dbReference type="RefSeq" id="WP_262841219.1">
    <property type="nucleotide sequence ID" value="NZ_JANZYP010000004.1"/>
</dbReference>
<dbReference type="Gene3D" id="3.20.20.100">
    <property type="entry name" value="NADP-dependent oxidoreductase domain"/>
    <property type="match status" value="1"/>
</dbReference>
<gene>
    <name evidence="3" type="ORF">ACFO8L_06925</name>
</gene>
<name>A0ABV9EBF0_9ACTN</name>
<evidence type="ECO:0000313" key="3">
    <source>
        <dbReference type="EMBL" id="MFC4585796.1"/>
    </source>
</evidence>
<comment type="caution">
    <text evidence="3">The sequence shown here is derived from an EMBL/GenBank/DDBJ whole genome shotgun (WGS) entry which is preliminary data.</text>
</comment>